<dbReference type="InterPro" id="IPR018200">
    <property type="entry name" value="USP_CS"/>
</dbReference>
<keyword evidence="3" id="KW-0378">Hydrolase</keyword>
<organism evidence="6 7">
    <name type="scientific">Caenorhabditis japonica</name>
    <dbReference type="NCBI Taxonomy" id="281687"/>
    <lineage>
        <taxon>Eukaryota</taxon>
        <taxon>Metazoa</taxon>
        <taxon>Ecdysozoa</taxon>
        <taxon>Nematoda</taxon>
        <taxon>Chromadorea</taxon>
        <taxon>Rhabditida</taxon>
        <taxon>Rhabditina</taxon>
        <taxon>Rhabditomorpha</taxon>
        <taxon>Rhabditoidea</taxon>
        <taxon>Rhabditidae</taxon>
        <taxon>Peloderinae</taxon>
        <taxon>Caenorhabditis</taxon>
    </lineage>
</organism>
<dbReference type="InterPro" id="IPR001394">
    <property type="entry name" value="Peptidase_C19_UCH"/>
</dbReference>
<reference evidence="7" key="1">
    <citation type="submission" date="2010-08" db="EMBL/GenBank/DDBJ databases">
        <authorList>
            <consortium name="Caenorhabditis japonica Sequencing Consortium"/>
            <person name="Wilson R.K."/>
        </authorList>
    </citation>
    <scope>NUCLEOTIDE SEQUENCE [LARGE SCALE GENOMIC DNA]</scope>
    <source>
        <strain evidence="7">DF5081</strain>
    </source>
</reference>
<dbReference type="SUPFAM" id="SSF54001">
    <property type="entry name" value="Cysteine proteinases"/>
    <property type="match status" value="1"/>
</dbReference>
<keyword evidence="3" id="KW-0788">Thiol protease</keyword>
<sequence length="796" mass="90282">MDSSGLKYTSIEMLLSQSHLTEQQALKYEELSCDNLYNSIKKLMEASAKARGDLENQYKFLMRTGELATILVNNPLFKTWDAGKKVIFYHEYEKCVEEASKLQTVLKKKYESAQVRRDTLDRAASEQTEKKKAIDRLITPLELIRRVESNSSRESAVIFDLRKDQTDTISYTRSEMITVIQVPHALIDSRLIFSSLRSNLDVNQRALLPRISESDYVVLMDDDTPELVNGDPAPETHVCFLFRALTDYNSPSLRLRERPMFMKGGFQLWKSQYPLYTTIIKQQPRSTPTDELDIEIYKLGELKYPKLDSSASSVSEQTDPPSVRLAVSPPQSGYEAPKPETLVQPQRFPTVPPNIPPRPTAFNATPKPPQQPPPAKHPLHPPDRSSKPYTMPERPTLLIKKDSSRQNGGGDLKRPPLLDRNTKPFNQAVTREYEGQLFSIYHQMVNAIERCSRKANSPLPGATGLYNMGNTCFMSATLQCLFQTPGLPEVFTKRAFVSKLNVENRMGSKGVVSAAFAALMDLIWSGEYEVIKPARFLQLFADYVSNILSDGKQHDASEFQIFLLDALHEDTNQAKRIGYEQNYRGGTVIAAEAADFLRRQQMFSSSPVNRMFGGVSVSEIRCRTCGESSATFEENTLISVELTSTSTCTLDSCLRSHFSETILDGDSRWNCPKCRQPRLSTRSSKLWALPSIMIIHLKRFALSNGEFEKNLAAVTFDPNRLDARPYLHESAAQEKATYRLYATTIHNGRLNSGHYTSVALHLRSEKWLRFDDESVRPIDRYSVDPSLAYILFYKRC</sequence>
<feature type="compositionally biased region" description="Polar residues" evidence="4">
    <location>
        <begin position="310"/>
        <end position="320"/>
    </location>
</feature>
<feature type="compositionally biased region" description="Basic and acidic residues" evidence="4">
    <location>
        <begin position="411"/>
        <end position="422"/>
    </location>
</feature>
<feature type="domain" description="USP" evidence="5">
    <location>
        <begin position="463"/>
        <end position="796"/>
    </location>
</feature>
<dbReference type="GO" id="GO:0016579">
    <property type="term" value="P:protein deubiquitination"/>
    <property type="evidence" value="ECO:0007669"/>
    <property type="project" value="InterPro"/>
</dbReference>
<dbReference type="InterPro" id="IPR036873">
    <property type="entry name" value="Rhodanese-like_dom_sf"/>
</dbReference>
<dbReference type="Gene3D" id="1.20.58.80">
    <property type="entry name" value="Phosphotransferase system, lactose/cellobiose-type IIA subunit"/>
    <property type="match status" value="1"/>
</dbReference>
<dbReference type="InterPro" id="IPR050185">
    <property type="entry name" value="Ub_carboxyl-term_hydrolase"/>
</dbReference>
<reference evidence="6" key="2">
    <citation type="submission" date="2022-06" db="UniProtKB">
        <authorList>
            <consortium name="EnsemblMetazoa"/>
        </authorList>
    </citation>
    <scope>IDENTIFICATION</scope>
    <source>
        <strain evidence="6">DF5081</strain>
    </source>
</reference>
<dbReference type="Pfam" id="PF00443">
    <property type="entry name" value="UCH"/>
    <property type="match status" value="1"/>
</dbReference>
<keyword evidence="7" id="KW-1185">Reference proteome</keyword>
<evidence type="ECO:0000313" key="6">
    <source>
        <dbReference type="EnsemblMetazoa" id="CJA04340.1"/>
    </source>
</evidence>
<dbReference type="InterPro" id="IPR038765">
    <property type="entry name" value="Papain-like_cys_pep_sf"/>
</dbReference>
<dbReference type="PROSITE" id="PS00972">
    <property type="entry name" value="USP_1"/>
    <property type="match status" value="1"/>
</dbReference>
<comment type="similarity">
    <text evidence="2 3">Belongs to the peptidase C19 family.</text>
</comment>
<dbReference type="EC" id="3.4.19.12" evidence="3"/>
<dbReference type="EnsemblMetazoa" id="CJA04340.1">
    <property type="protein sequence ID" value="CJA04340.1"/>
    <property type="gene ID" value="WBGene00123544"/>
</dbReference>
<accession>A0A8R1HQZ5</accession>
<name>A0A8R1HQZ5_CAEJA</name>
<dbReference type="Proteomes" id="UP000005237">
    <property type="component" value="Unassembled WGS sequence"/>
</dbReference>
<dbReference type="InterPro" id="IPR028889">
    <property type="entry name" value="USP"/>
</dbReference>
<dbReference type="CDD" id="cd02674">
    <property type="entry name" value="Peptidase_C19R"/>
    <property type="match status" value="1"/>
</dbReference>
<evidence type="ECO:0000256" key="1">
    <source>
        <dbReference type="ARBA" id="ARBA00000707"/>
    </source>
</evidence>
<keyword evidence="3" id="KW-0645">Protease</keyword>
<evidence type="ECO:0000313" key="7">
    <source>
        <dbReference type="Proteomes" id="UP000005237"/>
    </source>
</evidence>
<dbReference type="Gene3D" id="3.40.250.10">
    <property type="entry name" value="Rhodanese-like domain"/>
    <property type="match status" value="1"/>
</dbReference>
<feature type="region of interest" description="Disordered" evidence="4">
    <location>
        <begin position="310"/>
        <end position="422"/>
    </location>
</feature>
<evidence type="ECO:0000256" key="3">
    <source>
        <dbReference type="RuleBase" id="RU366025"/>
    </source>
</evidence>
<evidence type="ECO:0000259" key="5">
    <source>
        <dbReference type="PROSITE" id="PS50235"/>
    </source>
</evidence>
<dbReference type="AlphaFoldDB" id="A0A8R1HQZ5"/>
<protein>
    <recommendedName>
        <fullName evidence="3">Ubiquitin carboxyl-terminal hydrolase</fullName>
        <ecNumber evidence="3">3.4.19.12</ecNumber>
    </recommendedName>
</protein>
<keyword evidence="3" id="KW-0833">Ubl conjugation pathway</keyword>
<dbReference type="GO" id="GO:0006508">
    <property type="term" value="P:proteolysis"/>
    <property type="evidence" value="ECO:0007669"/>
    <property type="project" value="UniProtKB-KW"/>
</dbReference>
<evidence type="ECO:0000256" key="4">
    <source>
        <dbReference type="SAM" id="MobiDB-lite"/>
    </source>
</evidence>
<comment type="catalytic activity">
    <reaction evidence="1 3">
        <text>Thiol-dependent hydrolysis of ester, thioester, amide, peptide and isopeptide bonds formed by the C-terminal Gly of ubiquitin (a 76-residue protein attached to proteins as an intracellular targeting signal).</text>
        <dbReference type="EC" id="3.4.19.12"/>
    </reaction>
</comment>
<dbReference type="PROSITE" id="PS00973">
    <property type="entry name" value="USP_2"/>
    <property type="match status" value="1"/>
</dbReference>
<dbReference type="Gene3D" id="3.90.70.10">
    <property type="entry name" value="Cysteine proteinases"/>
    <property type="match status" value="1"/>
</dbReference>
<dbReference type="SUPFAM" id="SSF140856">
    <property type="entry name" value="USP8 N-terminal domain-like"/>
    <property type="match status" value="1"/>
</dbReference>
<feature type="compositionally biased region" description="Pro residues" evidence="4">
    <location>
        <begin position="350"/>
        <end position="359"/>
    </location>
</feature>
<dbReference type="PANTHER" id="PTHR21646:SF91">
    <property type="entry name" value="USP DOMAIN-CONTAINING PROTEIN"/>
    <property type="match status" value="1"/>
</dbReference>
<evidence type="ECO:0000256" key="2">
    <source>
        <dbReference type="ARBA" id="ARBA00009085"/>
    </source>
</evidence>
<feature type="compositionally biased region" description="Pro residues" evidence="4">
    <location>
        <begin position="366"/>
        <end position="376"/>
    </location>
</feature>
<dbReference type="GO" id="GO:0004843">
    <property type="term" value="F:cysteine-type deubiquitinase activity"/>
    <property type="evidence" value="ECO:0007669"/>
    <property type="project" value="UniProtKB-UniRule"/>
</dbReference>
<dbReference type="PANTHER" id="PTHR21646">
    <property type="entry name" value="UBIQUITIN CARBOXYL-TERMINAL HYDROLASE"/>
    <property type="match status" value="1"/>
</dbReference>
<dbReference type="SUPFAM" id="SSF52821">
    <property type="entry name" value="Rhodanese/Cell cycle control phosphatase"/>
    <property type="match status" value="1"/>
</dbReference>
<dbReference type="PROSITE" id="PS50235">
    <property type="entry name" value="USP_3"/>
    <property type="match status" value="1"/>
</dbReference>
<proteinExistence type="inferred from homology"/>